<dbReference type="KEGG" id="hjo:AY555_04805"/>
<dbReference type="GO" id="GO:0005975">
    <property type="term" value="P:carbohydrate metabolic process"/>
    <property type="evidence" value="ECO:0007669"/>
    <property type="project" value="InterPro"/>
</dbReference>
<dbReference type="PROSITE" id="PS01054">
    <property type="entry name" value="TRANSALDOLASE_1"/>
    <property type="match status" value="1"/>
</dbReference>
<evidence type="ECO:0000313" key="10">
    <source>
        <dbReference type="EMBL" id="AMW34611.1"/>
    </source>
</evidence>
<keyword evidence="5 9" id="KW-0808">Transferase</keyword>
<dbReference type="Proteomes" id="UP000076066">
    <property type="component" value="Chromosome"/>
</dbReference>
<proteinExistence type="inferred from homology"/>
<name>A0A143DCY2_9PROT</name>
<keyword evidence="11" id="KW-1185">Reference proteome</keyword>
<dbReference type="STRING" id="1549855.AY555_04805"/>
<dbReference type="GO" id="GO:0005737">
    <property type="term" value="C:cytoplasm"/>
    <property type="evidence" value="ECO:0007669"/>
    <property type="project" value="UniProtKB-SubCell"/>
</dbReference>
<evidence type="ECO:0000256" key="1">
    <source>
        <dbReference type="ARBA" id="ARBA00004496"/>
    </source>
</evidence>
<evidence type="ECO:0000256" key="2">
    <source>
        <dbReference type="ARBA" id="ARBA00004857"/>
    </source>
</evidence>
<dbReference type="InterPro" id="IPR018225">
    <property type="entry name" value="Transaldolase_AS"/>
</dbReference>
<dbReference type="InterPro" id="IPR013785">
    <property type="entry name" value="Aldolase_TIM"/>
</dbReference>
<evidence type="ECO:0000256" key="6">
    <source>
        <dbReference type="ARBA" id="ARBA00023126"/>
    </source>
</evidence>
<keyword evidence="7 9" id="KW-0704">Schiff base</keyword>
<dbReference type="GO" id="GO:0006098">
    <property type="term" value="P:pentose-phosphate shunt"/>
    <property type="evidence" value="ECO:0007669"/>
    <property type="project" value="UniProtKB-UniRule"/>
</dbReference>
<dbReference type="GeneID" id="53316470"/>
<comment type="function">
    <text evidence="9">Transaldolase is important for the balance of metabolites in the pentose-phosphate pathway.</text>
</comment>
<evidence type="ECO:0000313" key="11">
    <source>
        <dbReference type="Proteomes" id="UP000076066"/>
    </source>
</evidence>
<dbReference type="UniPathway" id="UPA00115">
    <property type="reaction ID" value="UER00414"/>
</dbReference>
<dbReference type="GO" id="GO:0004801">
    <property type="term" value="F:transaldolase activity"/>
    <property type="evidence" value="ECO:0007669"/>
    <property type="project" value="UniProtKB-UniRule"/>
</dbReference>
<comment type="similarity">
    <text evidence="3 9">Belongs to the transaldolase family. Type 3B subfamily.</text>
</comment>
<dbReference type="PANTHER" id="PTHR10683:SF40">
    <property type="entry name" value="FRUCTOSE-6-PHOSPHATE ALDOLASE 1-RELATED"/>
    <property type="match status" value="1"/>
</dbReference>
<protein>
    <recommendedName>
        <fullName evidence="9">Probable transaldolase</fullName>
        <ecNumber evidence="9">2.2.1.2</ecNumber>
    </recommendedName>
</protein>
<dbReference type="EC" id="2.2.1.2" evidence="9"/>
<sequence>MKFFLDTADVSEIRAMADIGLVDGVTTNPTLVARSGRKFVEVVREICDLVRGPVSAEVTATDFDTMMREAEVLRRISPNVAVKVPLTADGLKACRAITGDGGMVNVTLVFSAAQAILAAKAGATFVSPFVGRLDDLSHDGMALIDDIATIFANYPAIQTEILAASIRSPLHVVDAARMGAHVATMPAKVMEQMISHPLTRSGLETFLSDWAKTGQSILEG</sequence>
<dbReference type="InterPro" id="IPR022999">
    <property type="entry name" value="Transaldolase_3B"/>
</dbReference>
<comment type="catalytic activity">
    <reaction evidence="8 9">
        <text>D-sedoheptulose 7-phosphate + D-glyceraldehyde 3-phosphate = D-erythrose 4-phosphate + beta-D-fructose 6-phosphate</text>
        <dbReference type="Rhea" id="RHEA:17053"/>
        <dbReference type="ChEBI" id="CHEBI:16897"/>
        <dbReference type="ChEBI" id="CHEBI:57483"/>
        <dbReference type="ChEBI" id="CHEBI:57634"/>
        <dbReference type="ChEBI" id="CHEBI:59776"/>
        <dbReference type="EC" id="2.2.1.2"/>
    </reaction>
</comment>
<dbReference type="CDD" id="cd00956">
    <property type="entry name" value="Transaldolase_FSA"/>
    <property type="match status" value="1"/>
</dbReference>
<dbReference type="AlphaFoldDB" id="A0A143DCY2"/>
<dbReference type="OrthoDB" id="9807051at2"/>
<dbReference type="PANTHER" id="PTHR10683">
    <property type="entry name" value="TRANSALDOLASE"/>
    <property type="match status" value="1"/>
</dbReference>
<dbReference type="SUPFAM" id="SSF51569">
    <property type="entry name" value="Aldolase"/>
    <property type="match status" value="1"/>
</dbReference>
<organism evidence="10 11">
    <name type="scientific">Haematospirillum jordaniae</name>
    <dbReference type="NCBI Taxonomy" id="1549855"/>
    <lineage>
        <taxon>Bacteria</taxon>
        <taxon>Pseudomonadati</taxon>
        <taxon>Pseudomonadota</taxon>
        <taxon>Alphaproteobacteria</taxon>
        <taxon>Rhodospirillales</taxon>
        <taxon>Novispirillaceae</taxon>
        <taxon>Haematospirillum</taxon>
    </lineage>
</organism>
<dbReference type="InterPro" id="IPR033919">
    <property type="entry name" value="TSA/FSA_arc/bac"/>
</dbReference>
<dbReference type="PROSITE" id="PS00958">
    <property type="entry name" value="TRANSALDOLASE_2"/>
    <property type="match status" value="1"/>
</dbReference>
<comment type="subcellular location">
    <subcellularLocation>
        <location evidence="1 9">Cytoplasm</location>
    </subcellularLocation>
</comment>
<dbReference type="InterPro" id="IPR004731">
    <property type="entry name" value="Transaldolase_3B/F6P_aldolase"/>
</dbReference>
<dbReference type="FunFam" id="3.20.20.70:FF:000018">
    <property type="entry name" value="Probable transaldolase"/>
    <property type="match status" value="1"/>
</dbReference>
<dbReference type="RefSeq" id="WP_066134128.1">
    <property type="nucleotide sequence ID" value="NZ_CP014525.1"/>
</dbReference>
<dbReference type="EMBL" id="CP014525">
    <property type="protein sequence ID" value="AMW34611.1"/>
    <property type="molecule type" value="Genomic_DNA"/>
</dbReference>
<evidence type="ECO:0000256" key="4">
    <source>
        <dbReference type="ARBA" id="ARBA00022490"/>
    </source>
</evidence>
<evidence type="ECO:0000256" key="7">
    <source>
        <dbReference type="ARBA" id="ARBA00023270"/>
    </source>
</evidence>
<dbReference type="HAMAP" id="MF_00494">
    <property type="entry name" value="Transaldolase_3b"/>
    <property type="match status" value="1"/>
</dbReference>
<comment type="pathway">
    <text evidence="2 9">Carbohydrate degradation; pentose phosphate pathway; D-glyceraldehyde 3-phosphate and beta-D-fructose 6-phosphate from D-ribose 5-phosphate and D-xylulose 5-phosphate (non-oxidative stage): step 2/3.</text>
</comment>
<dbReference type="GO" id="GO:0016832">
    <property type="term" value="F:aldehyde-lyase activity"/>
    <property type="evidence" value="ECO:0007669"/>
    <property type="project" value="InterPro"/>
</dbReference>
<evidence type="ECO:0000256" key="5">
    <source>
        <dbReference type="ARBA" id="ARBA00022679"/>
    </source>
</evidence>
<dbReference type="NCBIfam" id="TIGR00875">
    <property type="entry name" value="fsa_talC_mipB"/>
    <property type="match status" value="1"/>
</dbReference>
<accession>A0A143DCY2</accession>
<dbReference type="Pfam" id="PF00923">
    <property type="entry name" value="TAL_FSA"/>
    <property type="match status" value="1"/>
</dbReference>
<keyword evidence="4 9" id="KW-0963">Cytoplasm</keyword>
<reference evidence="10 11" key="1">
    <citation type="submission" date="2016-02" db="EMBL/GenBank/DDBJ databases">
        <title>Complete Genome of H5569, the type strain of the newly described species Haematospirillium jordaniae.</title>
        <authorList>
            <person name="Nicholson A.C."/>
            <person name="Humrighouse B.W."/>
            <person name="Loparov V."/>
            <person name="McQuiston J.R."/>
        </authorList>
    </citation>
    <scope>NUCLEOTIDE SEQUENCE [LARGE SCALE GENOMIC DNA]</scope>
    <source>
        <strain evidence="10 11">H5569</strain>
    </source>
</reference>
<evidence type="ECO:0000256" key="3">
    <source>
        <dbReference type="ARBA" id="ARBA00005740"/>
    </source>
</evidence>
<keyword evidence="6 9" id="KW-0570">Pentose shunt</keyword>
<dbReference type="Gene3D" id="3.20.20.70">
    <property type="entry name" value="Aldolase class I"/>
    <property type="match status" value="1"/>
</dbReference>
<dbReference type="InterPro" id="IPR001585">
    <property type="entry name" value="TAL/FSA"/>
</dbReference>
<evidence type="ECO:0000256" key="9">
    <source>
        <dbReference type="HAMAP-Rule" id="MF_00494"/>
    </source>
</evidence>
<feature type="active site" description="Schiff-base intermediate with substrate" evidence="9">
    <location>
        <position position="83"/>
    </location>
</feature>
<evidence type="ECO:0000256" key="8">
    <source>
        <dbReference type="ARBA" id="ARBA00048810"/>
    </source>
</evidence>
<gene>
    <name evidence="9" type="primary">tal</name>
    <name evidence="10" type="ORF">AY555_04805</name>
</gene>
<dbReference type="GO" id="GO:0042182">
    <property type="term" value="P:ketone catabolic process"/>
    <property type="evidence" value="ECO:0007669"/>
    <property type="project" value="UniProtKB-ARBA"/>
</dbReference>